<feature type="transmembrane region" description="Helical" evidence="6">
    <location>
        <begin position="429"/>
        <end position="450"/>
    </location>
</feature>
<evidence type="ECO:0000256" key="2">
    <source>
        <dbReference type="ARBA" id="ARBA00022475"/>
    </source>
</evidence>
<dbReference type="Pfam" id="PF01943">
    <property type="entry name" value="Polysacc_synt"/>
    <property type="match status" value="1"/>
</dbReference>
<feature type="transmembrane region" description="Helical" evidence="6">
    <location>
        <begin position="396"/>
        <end position="417"/>
    </location>
</feature>
<evidence type="ECO:0000313" key="7">
    <source>
        <dbReference type="EMBL" id="AWG21424.1"/>
    </source>
</evidence>
<dbReference type="InterPro" id="IPR002797">
    <property type="entry name" value="Polysacc_synth"/>
</dbReference>
<protein>
    <recommendedName>
        <fullName evidence="9">Polysaccharide biosynthesis protein C-terminal domain-containing protein</fullName>
    </recommendedName>
</protein>
<feature type="transmembrane region" description="Helical" evidence="6">
    <location>
        <begin position="456"/>
        <end position="477"/>
    </location>
</feature>
<dbReference type="Proteomes" id="UP000244527">
    <property type="component" value="Chromosome"/>
</dbReference>
<feature type="transmembrane region" description="Helical" evidence="6">
    <location>
        <begin position="298"/>
        <end position="320"/>
    </location>
</feature>
<keyword evidence="2" id="KW-1003">Cell membrane</keyword>
<feature type="transmembrane region" description="Helical" evidence="6">
    <location>
        <begin position="221"/>
        <end position="241"/>
    </location>
</feature>
<proteinExistence type="predicted"/>
<accession>A0A2S1LCG0</accession>
<reference evidence="7 8" key="1">
    <citation type="submission" date="2017-04" db="EMBL/GenBank/DDBJ databases">
        <title>Compelte genome sequence of WV33.</title>
        <authorList>
            <person name="Lee P.C."/>
        </authorList>
    </citation>
    <scope>NUCLEOTIDE SEQUENCE [LARGE SCALE GENOMIC DNA]</scope>
    <source>
        <strain evidence="7 8">WV33</strain>
    </source>
</reference>
<keyword evidence="3 6" id="KW-0812">Transmembrane</keyword>
<evidence type="ECO:0000256" key="5">
    <source>
        <dbReference type="ARBA" id="ARBA00023136"/>
    </source>
</evidence>
<keyword evidence="8" id="KW-1185">Reference proteome</keyword>
<feature type="transmembrane region" description="Helical" evidence="6">
    <location>
        <begin position="90"/>
        <end position="113"/>
    </location>
</feature>
<comment type="subcellular location">
    <subcellularLocation>
        <location evidence="1">Cell membrane</location>
        <topology evidence="1">Multi-pass membrane protein</topology>
    </subcellularLocation>
</comment>
<feature type="transmembrane region" description="Helical" evidence="6">
    <location>
        <begin position="44"/>
        <end position="69"/>
    </location>
</feature>
<dbReference type="InterPro" id="IPR050833">
    <property type="entry name" value="Poly_Biosynth_Transport"/>
</dbReference>
<evidence type="ECO:0000256" key="6">
    <source>
        <dbReference type="SAM" id="Phobius"/>
    </source>
</evidence>
<dbReference type="OrthoDB" id="512217at2"/>
<feature type="transmembrane region" description="Helical" evidence="6">
    <location>
        <begin position="180"/>
        <end position="201"/>
    </location>
</feature>
<evidence type="ECO:0000256" key="1">
    <source>
        <dbReference type="ARBA" id="ARBA00004651"/>
    </source>
</evidence>
<name>A0A2S1LCG0_9FLAO</name>
<feature type="transmembrane region" description="Helical" evidence="6">
    <location>
        <begin position="125"/>
        <end position="146"/>
    </location>
</feature>
<dbReference type="GO" id="GO:0005886">
    <property type="term" value="C:plasma membrane"/>
    <property type="evidence" value="ECO:0007669"/>
    <property type="project" value="UniProtKB-SubCell"/>
</dbReference>
<gene>
    <name evidence="7" type="ORF">FFWV33_07710</name>
</gene>
<dbReference type="KEGG" id="ffa:FFWV33_07710"/>
<dbReference type="PANTHER" id="PTHR30250">
    <property type="entry name" value="PST FAMILY PREDICTED COLANIC ACID TRANSPORTER"/>
    <property type="match status" value="1"/>
</dbReference>
<evidence type="ECO:0000313" key="8">
    <source>
        <dbReference type="Proteomes" id="UP000244527"/>
    </source>
</evidence>
<dbReference type="AlphaFoldDB" id="A0A2S1LCG0"/>
<keyword evidence="5 6" id="KW-0472">Membrane</keyword>
<dbReference type="PANTHER" id="PTHR30250:SF11">
    <property type="entry name" value="O-ANTIGEN TRANSPORTER-RELATED"/>
    <property type="match status" value="1"/>
</dbReference>
<evidence type="ECO:0000256" key="4">
    <source>
        <dbReference type="ARBA" id="ARBA00022989"/>
    </source>
</evidence>
<feature type="transmembrane region" description="Helical" evidence="6">
    <location>
        <begin position="261"/>
        <end position="286"/>
    </location>
</feature>
<feature type="transmembrane region" description="Helical" evidence="6">
    <location>
        <begin position="12"/>
        <end position="32"/>
    </location>
</feature>
<keyword evidence="4 6" id="KW-1133">Transmembrane helix</keyword>
<organism evidence="7 8">
    <name type="scientific">Flavobacterium faecale</name>
    <dbReference type="NCBI Taxonomy" id="1355330"/>
    <lineage>
        <taxon>Bacteria</taxon>
        <taxon>Pseudomonadati</taxon>
        <taxon>Bacteroidota</taxon>
        <taxon>Flavobacteriia</taxon>
        <taxon>Flavobacteriales</taxon>
        <taxon>Flavobacteriaceae</taxon>
        <taxon>Flavobacterium</taxon>
    </lineage>
</organism>
<feature type="transmembrane region" description="Helical" evidence="6">
    <location>
        <begin position="155"/>
        <end position="174"/>
    </location>
</feature>
<evidence type="ECO:0008006" key="9">
    <source>
        <dbReference type="Google" id="ProtNLM"/>
    </source>
</evidence>
<sequence>MRSKNILINLGSSYAHIVLSVGMNILYIPIALHYLGTERYGTWIVLQTMVSFLTIANFGIPTAVTNLLAQSNQDIEKGGLFLKGFKILSYICFALLLVGMLFFFGALTFSTWLNNFTNEIRLSSLILMAFFILRVPFQISSSVFIAENKVYISKIFEFASILVNFLSLIVLIYFKEDLVFLSILSGCSLLLINIISFIIAVKISKIDNIFRFENNVKAVTIYKPGLSLFAAGMGSLIVWNTDNIIVSRYLDFQQVAVYSTAFRLFSFSFMAFGLFFGVIIPYYGRYFREKNWIKLERFFTFNIIAIPFIAVCVWLIGWLFAKDIIFLWLGDYKLYGGSLLYFFLGAYGLVFACVCVMSNLLTTLNLLKGLVYITIFEAIVNLIASVALVQTIGVEGVALGTLIGTMSVPLIFLPIFINKNHVLQFIFPHNKFITSFAFYIIMMLILYFINANEYQFTGKLLFASTYILLFGFFQYFLNKKVLKEVIDLLKN</sequence>
<feature type="transmembrane region" description="Helical" evidence="6">
    <location>
        <begin position="369"/>
        <end position="390"/>
    </location>
</feature>
<feature type="transmembrane region" description="Helical" evidence="6">
    <location>
        <begin position="340"/>
        <end position="362"/>
    </location>
</feature>
<dbReference type="RefSeq" id="WP_108740363.1">
    <property type="nucleotide sequence ID" value="NZ_CP020918.1"/>
</dbReference>
<dbReference type="EMBL" id="CP020918">
    <property type="protein sequence ID" value="AWG21424.1"/>
    <property type="molecule type" value="Genomic_DNA"/>
</dbReference>
<evidence type="ECO:0000256" key="3">
    <source>
        <dbReference type="ARBA" id="ARBA00022692"/>
    </source>
</evidence>